<evidence type="ECO:0000256" key="1">
    <source>
        <dbReference type="SAM" id="Phobius"/>
    </source>
</evidence>
<keyword evidence="3" id="KW-1185">Reference proteome</keyword>
<keyword evidence="1" id="KW-1133">Transmembrane helix</keyword>
<feature type="transmembrane region" description="Helical" evidence="1">
    <location>
        <begin position="81"/>
        <end position="100"/>
    </location>
</feature>
<reference evidence="2" key="2">
    <citation type="submission" date="2023-05" db="EMBL/GenBank/DDBJ databases">
        <authorList>
            <person name="Schelkunov M.I."/>
        </authorList>
    </citation>
    <scope>NUCLEOTIDE SEQUENCE</scope>
    <source>
        <strain evidence="2">Hsosn_3</strain>
        <tissue evidence="2">Leaf</tissue>
    </source>
</reference>
<dbReference type="InterPro" id="IPR036224">
    <property type="entry name" value="GINS_bundle-like_dom_sf"/>
</dbReference>
<dbReference type="Gene3D" id="1.20.58.1020">
    <property type="match status" value="1"/>
</dbReference>
<dbReference type="AlphaFoldDB" id="A0AAD8J5M8"/>
<keyword evidence="1" id="KW-0812">Transmembrane</keyword>
<dbReference type="Proteomes" id="UP001237642">
    <property type="component" value="Unassembled WGS sequence"/>
</dbReference>
<keyword evidence="1" id="KW-0472">Membrane</keyword>
<accession>A0AAD8J5M8</accession>
<gene>
    <name evidence="2" type="ORF">POM88_007882</name>
</gene>
<dbReference type="EMBL" id="JAUIZM010000002">
    <property type="protein sequence ID" value="KAK1398019.1"/>
    <property type="molecule type" value="Genomic_DNA"/>
</dbReference>
<organism evidence="2 3">
    <name type="scientific">Heracleum sosnowskyi</name>
    <dbReference type="NCBI Taxonomy" id="360622"/>
    <lineage>
        <taxon>Eukaryota</taxon>
        <taxon>Viridiplantae</taxon>
        <taxon>Streptophyta</taxon>
        <taxon>Embryophyta</taxon>
        <taxon>Tracheophyta</taxon>
        <taxon>Spermatophyta</taxon>
        <taxon>Magnoliopsida</taxon>
        <taxon>eudicotyledons</taxon>
        <taxon>Gunneridae</taxon>
        <taxon>Pentapetalae</taxon>
        <taxon>asterids</taxon>
        <taxon>campanulids</taxon>
        <taxon>Apiales</taxon>
        <taxon>Apiaceae</taxon>
        <taxon>Apioideae</taxon>
        <taxon>apioid superclade</taxon>
        <taxon>Tordylieae</taxon>
        <taxon>Tordyliinae</taxon>
        <taxon>Heracleum</taxon>
    </lineage>
</organism>
<proteinExistence type="predicted"/>
<dbReference type="SUPFAM" id="SSF158573">
    <property type="entry name" value="GINS helical bundle-like"/>
    <property type="match status" value="1"/>
</dbReference>
<reference evidence="2" key="1">
    <citation type="submission" date="2023-02" db="EMBL/GenBank/DDBJ databases">
        <title>Genome of toxic invasive species Heracleum sosnowskyi carries increased number of genes despite the absence of recent whole-genome duplications.</title>
        <authorList>
            <person name="Schelkunov M."/>
            <person name="Shtratnikova V."/>
            <person name="Makarenko M."/>
            <person name="Klepikova A."/>
            <person name="Omelchenko D."/>
            <person name="Novikova G."/>
            <person name="Obukhova E."/>
            <person name="Bogdanov V."/>
            <person name="Penin A."/>
            <person name="Logacheva M."/>
        </authorList>
    </citation>
    <scope>NUCLEOTIDE SEQUENCE</scope>
    <source>
        <strain evidence="2">Hsosn_3</strain>
        <tissue evidence="2">Leaf</tissue>
    </source>
</reference>
<feature type="transmembrane region" description="Helical" evidence="1">
    <location>
        <begin position="112"/>
        <end position="131"/>
    </location>
</feature>
<sequence length="221" mass="24948">MKELAKFMVTVCRGQSLSLETFTCEEVDAALAILDNIFQLNIISITRVMLACHALSYLSFERIVPIEQGTLKRLIWLTFHADYTIAGSALGVVGNIVRWGSNDQIQSTLDTYLALTAHGIALVICFAFTRFKWKNLNLNRIPYVANTPFCAHEKLTQVVEAERDSARDLQPLPFHYVEIARLLFDHAHASSVLVLGIFIVAYKLDSPEMIQDAEIRPDDKY</sequence>
<evidence type="ECO:0000313" key="2">
    <source>
        <dbReference type="EMBL" id="KAK1398019.1"/>
    </source>
</evidence>
<name>A0AAD8J5M8_9APIA</name>
<evidence type="ECO:0000313" key="3">
    <source>
        <dbReference type="Proteomes" id="UP001237642"/>
    </source>
</evidence>
<comment type="caution">
    <text evidence="2">The sequence shown here is derived from an EMBL/GenBank/DDBJ whole genome shotgun (WGS) entry which is preliminary data.</text>
</comment>
<protein>
    <submittedName>
        <fullName evidence="2">Uncharacterized protein</fullName>
    </submittedName>
</protein>